<dbReference type="PANTHER" id="PTHR43877">
    <property type="entry name" value="AMINOALKYLPHOSPHONATE N-ACETYLTRANSFERASE-RELATED-RELATED"/>
    <property type="match status" value="1"/>
</dbReference>
<evidence type="ECO:0000256" key="2">
    <source>
        <dbReference type="ARBA" id="ARBA00023315"/>
    </source>
</evidence>
<dbReference type="OrthoDB" id="4228396at2"/>
<organism evidence="4 5">
    <name type="scientific">Pontibacter lucknowensis</name>
    <dbReference type="NCBI Taxonomy" id="1077936"/>
    <lineage>
        <taxon>Bacteria</taxon>
        <taxon>Pseudomonadati</taxon>
        <taxon>Bacteroidota</taxon>
        <taxon>Cytophagia</taxon>
        <taxon>Cytophagales</taxon>
        <taxon>Hymenobacteraceae</taxon>
        <taxon>Pontibacter</taxon>
    </lineage>
</organism>
<sequence length="290" mass="32993">MFDRYTFSFLREQDIPMLYDTFVAAFADYIVPIKITRKEFVMKFKREGIEATFCVGAFYGEQLVGFILTGLGEWQGKPTAYNAGTGVIPAHRGHQLTKQLYDFLFPKLRESGIEQCLLEVIDGNTAAFKVYQSIGFGVTRALDCFRRPVGELLLSSEEPMPVVELKQAAKPNWRAYTALYESRPSWQNTMEAFRRSPDEKLVIEAYSEELLIGYVAFFPRTGAIAQLAVQQGYRDQGIAKALVRETVKRTIAPALLFLNVDKSCSTLAAFLERIHLKRFLTQHEMLLSLQ</sequence>
<proteinExistence type="predicted"/>
<dbReference type="CDD" id="cd04301">
    <property type="entry name" value="NAT_SF"/>
    <property type="match status" value="2"/>
</dbReference>
<evidence type="ECO:0000313" key="4">
    <source>
        <dbReference type="EMBL" id="SIQ54160.1"/>
    </source>
</evidence>
<dbReference type="InterPro" id="IPR050832">
    <property type="entry name" value="Bact_Acetyltransf"/>
</dbReference>
<keyword evidence="5" id="KW-1185">Reference proteome</keyword>
<feature type="domain" description="N-acetyltransferase" evidence="3">
    <location>
        <begin position="160"/>
        <end position="290"/>
    </location>
</feature>
<feature type="domain" description="N-acetyltransferase" evidence="3">
    <location>
        <begin position="5"/>
        <end position="161"/>
    </location>
</feature>
<dbReference type="GO" id="GO:0016747">
    <property type="term" value="F:acyltransferase activity, transferring groups other than amino-acyl groups"/>
    <property type="evidence" value="ECO:0007669"/>
    <property type="project" value="InterPro"/>
</dbReference>
<dbReference type="InterPro" id="IPR016181">
    <property type="entry name" value="Acyl_CoA_acyltransferase"/>
</dbReference>
<name>A0A1N6TL82_9BACT</name>
<keyword evidence="1 4" id="KW-0808">Transferase</keyword>
<accession>A0A1N6TL82</accession>
<dbReference type="AlphaFoldDB" id="A0A1N6TL82"/>
<evidence type="ECO:0000256" key="1">
    <source>
        <dbReference type="ARBA" id="ARBA00022679"/>
    </source>
</evidence>
<dbReference type="InterPro" id="IPR000182">
    <property type="entry name" value="GNAT_dom"/>
</dbReference>
<dbReference type="STRING" id="1077936.SAMN05421545_0393"/>
<reference evidence="5" key="1">
    <citation type="submission" date="2017-01" db="EMBL/GenBank/DDBJ databases">
        <authorList>
            <person name="Varghese N."/>
            <person name="Submissions S."/>
        </authorList>
    </citation>
    <scope>NUCLEOTIDE SEQUENCE [LARGE SCALE GENOMIC DNA]</scope>
    <source>
        <strain evidence="5">DM9</strain>
    </source>
</reference>
<keyword evidence="2" id="KW-0012">Acyltransferase</keyword>
<protein>
    <submittedName>
        <fullName evidence="4">Acetyltransferase (GNAT) domain-containing protein</fullName>
    </submittedName>
</protein>
<dbReference type="SUPFAM" id="SSF55729">
    <property type="entry name" value="Acyl-CoA N-acyltransferases (Nat)"/>
    <property type="match status" value="2"/>
</dbReference>
<dbReference type="Proteomes" id="UP000185924">
    <property type="component" value="Unassembled WGS sequence"/>
</dbReference>
<dbReference type="EMBL" id="FTNM01000001">
    <property type="protein sequence ID" value="SIQ54160.1"/>
    <property type="molecule type" value="Genomic_DNA"/>
</dbReference>
<evidence type="ECO:0000259" key="3">
    <source>
        <dbReference type="PROSITE" id="PS51186"/>
    </source>
</evidence>
<dbReference type="Gene3D" id="3.40.630.30">
    <property type="match status" value="2"/>
</dbReference>
<gene>
    <name evidence="4" type="ORF">SAMN05421545_0393</name>
</gene>
<dbReference type="Pfam" id="PF00583">
    <property type="entry name" value="Acetyltransf_1"/>
    <property type="match status" value="2"/>
</dbReference>
<evidence type="ECO:0000313" key="5">
    <source>
        <dbReference type="Proteomes" id="UP000185924"/>
    </source>
</evidence>
<dbReference type="PROSITE" id="PS51186">
    <property type="entry name" value="GNAT"/>
    <property type="match status" value="2"/>
</dbReference>